<dbReference type="Gene3D" id="3.40.50.300">
    <property type="entry name" value="P-loop containing nucleotide triphosphate hydrolases"/>
    <property type="match status" value="1"/>
</dbReference>
<proteinExistence type="predicted"/>
<sequence>MIALIHIKKTAGKSLKHIMRCEFGTAHCDVKRWNSSDAYFSAADLRRLQRVHPRLQSLAGHSIRSVSDLRSAAPGLRYYTFLRDPIKRCISEYQYSVRQGRCAPGSFASWIEKPAYRNVQVKSLAGSDDLDMAIAQVDTEISFVGLMERFDESLALMQPLLELPRFTPLQRRVNAASDHAIRDALLADNEAMDAVRQANRLDSALFEHVAGVIYPRQQRQAARVSVAVTAGKPRPVERSPRQFNARFLANGVYRYLVYKPAVSAYQLVNRG</sequence>
<gene>
    <name evidence="1" type="ORF">ACFOSU_18735</name>
</gene>
<accession>A0ABV7EVG4</accession>
<name>A0ABV7EVG4_9GAMM</name>
<organism evidence="1 2">
    <name type="scientific">Salinisphaera aquimarina</name>
    <dbReference type="NCBI Taxonomy" id="2094031"/>
    <lineage>
        <taxon>Bacteria</taxon>
        <taxon>Pseudomonadati</taxon>
        <taxon>Pseudomonadota</taxon>
        <taxon>Gammaproteobacteria</taxon>
        <taxon>Salinisphaerales</taxon>
        <taxon>Salinisphaeraceae</taxon>
        <taxon>Salinisphaera</taxon>
    </lineage>
</organism>
<dbReference type="Pfam" id="PF03567">
    <property type="entry name" value="Sulfotransfer_2"/>
    <property type="match status" value="1"/>
</dbReference>
<keyword evidence="2" id="KW-1185">Reference proteome</keyword>
<dbReference type="Proteomes" id="UP001595462">
    <property type="component" value="Unassembled WGS sequence"/>
</dbReference>
<dbReference type="RefSeq" id="WP_380691467.1">
    <property type="nucleotide sequence ID" value="NZ_JBHRSS010000009.1"/>
</dbReference>
<evidence type="ECO:0000313" key="2">
    <source>
        <dbReference type="Proteomes" id="UP001595462"/>
    </source>
</evidence>
<dbReference type="EMBL" id="JBHRSS010000009">
    <property type="protein sequence ID" value="MFC3105911.1"/>
    <property type="molecule type" value="Genomic_DNA"/>
</dbReference>
<protein>
    <submittedName>
        <fullName evidence="1">Sulfotransferase family 2 domain-containing protein</fullName>
    </submittedName>
</protein>
<reference evidence="2" key="1">
    <citation type="journal article" date="2019" name="Int. J. Syst. Evol. Microbiol.">
        <title>The Global Catalogue of Microorganisms (GCM) 10K type strain sequencing project: providing services to taxonomists for standard genome sequencing and annotation.</title>
        <authorList>
            <consortium name="The Broad Institute Genomics Platform"/>
            <consortium name="The Broad Institute Genome Sequencing Center for Infectious Disease"/>
            <person name="Wu L."/>
            <person name="Ma J."/>
        </authorList>
    </citation>
    <scope>NUCLEOTIDE SEQUENCE [LARGE SCALE GENOMIC DNA]</scope>
    <source>
        <strain evidence="2">KCTC 52640</strain>
    </source>
</reference>
<dbReference type="InterPro" id="IPR027417">
    <property type="entry name" value="P-loop_NTPase"/>
</dbReference>
<comment type="caution">
    <text evidence="1">The sequence shown here is derived from an EMBL/GenBank/DDBJ whole genome shotgun (WGS) entry which is preliminary data.</text>
</comment>
<dbReference type="InterPro" id="IPR005331">
    <property type="entry name" value="Sulfotransferase"/>
</dbReference>
<evidence type="ECO:0000313" key="1">
    <source>
        <dbReference type="EMBL" id="MFC3105911.1"/>
    </source>
</evidence>